<evidence type="ECO:0000259" key="3">
    <source>
        <dbReference type="Pfam" id="PF02230"/>
    </source>
</evidence>
<dbReference type="EMBL" id="CP001280">
    <property type="protein sequence ID" value="ACK50158.1"/>
    <property type="molecule type" value="Genomic_DNA"/>
</dbReference>
<dbReference type="eggNOG" id="COG0400">
    <property type="taxonomic scope" value="Bacteria"/>
</dbReference>
<dbReference type="HOGENOM" id="CLU_049413_5_2_5"/>
<evidence type="ECO:0000256" key="2">
    <source>
        <dbReference type="ARBA" id="ARBA00022801"/>
    </source>
</evidence>
<dbReference type="KEGG" id="msl:Msil_1189"/>
<reference evidence="4 5" key="1">
    <citation type="journal article" date="2010" name="J. Bacteriol.">
        <title>Complete genome sequence of the aerobic facultative methanotroph Methylocella silvestris BL2.</title>
        <authorList>
            <person name="Chen Y."/>
            <person name="Crombie A."/>
            <person name="Rahman M.T."/>
            <person name="Dedysh S.N."/>
            <person name="Liesack W."/>
            <person name="Stott M.B."/>
            <person name="Alam M."/>
            <person name="Theisen A.R."/>
            <person name="Murrell J.C."/>
            <person name="Dunfield P.F."/>
        </authorList>
    </citation>
    <scope>NUCLEOTIDE SEQUENCE [LARGE SCALE GENOMIC DNA]</scope>
    <source>
        <strain evidence="5">DSM 15510 / CIP 108128 / LMG 27833 / NCIMB 13906 / BL2</strain>
    </source>
</reference>
<evidence type="ECO:0000313" key="4">
    <source>
        <dbReference type="EMBL" id="ACK50158.1"/>
    </source>
</evidence>
<name>B8EPF3_METSB</name>
<dbReference type="Gene3D" id="3.40.50.1820">
    <property type="entry name" value="alpha/beta hydrolase"/>
    <property type="match status" value="1"/>
</dbReference>
<feature type="domain" description="Phospholipase/carboxylesterase/thioesterase" evidence="3">
    <location>
        <begin position="15"/>
        <end position="211"/>
    </location>
</feature>
<proteinExistence type="inferred from homology"/>
<dbReference type="PANTHER" id="PTHR10655">
    <property type="entry name" value="LYSOPHOSPHOLIPASE-RELATED"/>
    <property type="match status" value="1"/>
</dbReference>
<dbReference type="Pfam" id="PF02230">
    <property type="entry name" value="Abhydrolase_2"/>
    <property type="match status" value="1"/>
</dbReference>
<comment type="similarity">
    <text evidence="1">Belongs to the AB hydrolase superfamily. AB hydrolase 2 family.</text>
</comment>
<dbReference type="STRING" id="395965.Msil_1189"/>
<gene>
    <name evidence="4" type="ordered locus">Msil_1189</name>
</gene>
<dbReference type="InterPro" id="IPR050565">
    <property type="entry name" value="LYPA1-2/EST-like"/>
</dbReference>
<evidence type="ECO:0000256" key="1">
    <source>
        <dbReference type="ARBA" id="ARBA00006499"/>
    </source>
</evidence>
<protein>
    <submittedName>
        <fullName evidence="4">Phospholipase/Carboxylesterase</fullName>
    </submittedName>
</protein>
<organism evidence="4 5">
    <name type="scientific">Methylocella silvestris (strain DSM 15510 / CIP 108128 / LMG 27833 / NCIMB 13906 / BL2)</name>
    <dbReference type="NCBI Taxonomy" id="395965"/>
    <lineage>
        <taxon>Bacteria</taxon>
        <taxon>Pseudomonadati</taxon>
        <taxon>Pseudomonadota</taxon>
        <taxon>Alphaproteobacteria</taxon>
        <taxon>Hyphomicrobiales</taxon>
        <taxon>Beijerinckiaceae</taxon>
        <taxon>Methylocella</taxon>
    </lineage>
</organism>
<dbReference type="InterPro" id="IPR003140">
    <property type="entry name" value="PLipase/COase/thioEstase"/>
</dbReference>
<sequence length="221" mass="23082">MLLNGPSLAPLAGGAANALVVLLHGVGANGADLIDLAAYWRPDLSQTAFVSLNAPFPCDFAPDRLQWFSVADRTPAVLLQGMRVAALSLDATLDALLAERGLTDDRLALVGFSQGAMMALHVGLRRRRRLAGIVAFSGALRGGETLRAEILSKPPVLLVHGEMDEIVPFAAMAEARSALEREGVPVAVLARPRLGHAIDEVGLDAAGRFLRDALAPGVAAG</sequence>
<dbReference type="InterPro" id="IPR029058">
    <property type="entry name" value="AB_hydrolase_fold"/>
</dbReference>
<dbReference type="AlphaFoldDB" id="B8EPF3"/>
<keyword evidence="2" id="KW-0378">Hydrolase</keyword>
<dbReference type="GO" id="GO:0016787">
    <property type="term" value="F:hydrolase activity"/>
    <property type="evidence" value="ECO:0007669"/>
    <property type="project" value="UniProtKB-KW"/>
</dbReference>
<dbReference type="RefSeq" id="WP_012590228.1">
    <property type="nucleotide sequence ID" value="NC_011666.1"/>
</dbReference>
<accession>B8EPF3</accession>
<dbReference type="Proteomes" id="UP000002257">
    <property type="component" value="Chromosome"/>
</dbReference>
<dbReference type="PANTHER" id="PTHR10655:SF17">
    <property type="entry name" value="LYSOPHOSPHOLIPASE-LIKE PROTEIN 1"/>
    <property type="match status" value="1"/>
</dbReference>
<keyword evidence="5" id="KW-1185">Reference proteome</keyword>
<evidence type="ECO:0000313" key="5">
    <source>
        <dbReference type="Proteomes" id="UP000002257"/>
    </source>
</evidence>
<dbReference type="SUPFAM" id="SSF53474">
    <property type="entry name" value="alpha/beta-Hydrolases"/>
    <property type="match status" value="1"/>
</dbReference>